<keyword evidence="2" id="KW-1185">Reference proteome</keyword>
<accession>A0A917DXK4</accession>
<sequence length="50" mass="5809">MNSKNQKNHEKNVHEMDEQVELDVRDIAQQLGIPDHTLEQVVTLLEKKEG</sequence>
<gene>
    <name evidence="1" type="ORF">GCM10010911_37910</name>
</gene>
<proteinExistence type="predicted"/>
<reference evidence="1" key="2">
    <citation type="submission" date="2020-09" db="EMBL/GenBank/DDBJ databases">
        <authorList>
            <person name="Sun Q."/>
            <person name="Zhou Y."/>
        </authorList>
    </citation>
    <scope>NUCLEOTIDE SEQUENCE</scope>
    <source>
        <strain evidence="1">CGMCC 1.15178</strain>
    </source>
</reference>
<protein>
    <submittedName>
        <fullName evidence="1">Uncharacterized protein</fullName>
    </submittedName>
</protein>
<reference evidence="1" key="1">
    <citation type="journal article" date="2014" name="Int. J. Syst. Evol. Microbiol.">
        <title>Complete genome sequence of Corynebacterium casei LMG S-19264T (=DSM 44701T), isolated from a smear-ripened cheese.</title>
        <authorList>
            <consortium name="US DOE Joint Genome Institute (JGI-PGF)"/>
            <person name="Walter F."/>
            <person name="Albersmeier A."/>
            <person name="Kalinowski J."/>
            <person name="Ruckert C."/>
        </authorList>
    </citation>
    <scope>NUCLEOTIDE SEQUENCE</scope>
    <source>
        <strain evidence="1">CGMCC 1.15178</strain>
    </source>
</reference>
<dbReference type="RefSeq" id="WP_188993507.1">
    <property type="nucleotide sequence ID" value="NZ_BMHP01000002.1"/>
</dbReference>
<organism evidence="1 2">
    <name type="scientific">Paenibacillus nasutitermitis</name>
    <dbReference type="NCBI Taxonomy" id="1652958"/>
    <lineage>
        <taxon>Bacteria</taxon>
        <taxon>Bacillati</taxon>
        <taxon>Bacillota</taxon>
        <taxon>Bacilli</taxon>
        <taxon>Bacillales</taxon>
        <taxon>Paenibacillaceae</taxon>
        <taxon>Paenibacillus</taxon>
    </lineage>
</organism>
<dbReference type="AlphaFoldDB" id="A0A917DXK4"/>
<comment type="caution">
    <text evidence="1">The sequence shown here is derived from an EMBL/GenBank/DDBJ whole genome shotgun (WGS) entry which is preliminary data.</text>
</comment>
<evidence type="ECO:0000313" key="2">
    <source>
        <dbReference type="Proteomes" id="UP000612456"/>
    </source>
</evidence>
<name>A0A917DXK4_9BACL</name>
<dbReference type="Proteomes" id="UP000612456">
    <property type="component" value="Unassembled WGS sequence"/>
</dbReference>
<evidence type="ECO:0000313" key="1">
    <source>
        <dbReference type="EMBL" id="GGD76266.1"/>
    </source>
</evidence>
<dbReference type="EMBL" id="BMHP01000002">
    <property type="protein sequence ID" value="GGD76266.1"/>
    <property type="molecule type" value="Genomic_DNA"/>
</dbReference>